<name>A0A0D5C233_9ARCH</name>
<feature type="transmembrane region" description="Helical" evidence="1">
    <location>
        <begin position="12"/>
        <end position="34"/>
    </location>
</feature>
<keyword evidence="1" id="KW-1133">Transmembrane helix</keyword>
<keyword evidence="1" id="KW-0812">Transmembrane</keyword>
<reference evidence="3" key="1">
    <citation type="submission" date="2015-03" db="EMBL/GenBank/DDBJ databases">
        <title>Characterization of two novel Thaumarchaeota isolated from the Northern Adriatic Sea.</title>
        <authorList>
            <person name="Bayer B."/>
            <person name="Vojvoda J."/>
            <person name="Offre P."/>
            <person name="Srivastava A."/>
            <person name="Elisabeth N."/>
            <person name="Garcia J.A.L."/>
            <person name="Schleper C."/>
            <person name="Herndl G.J."/>
        </authorList>
    </citation>
    <scope>NUCLEOTIDE SEQUENCE [LARGE SCALE GENOMIC DNA]</scope>
    <source>
        <strain evidence="3">NF5</strain>
    </source>
</reference>
<evidence type="ECO:0000313" key="2">
    <source>
        <dbReference type="EMBL" id="AJW70844.1"/>
    </source>
</evidence>
<dbReference type="GeneID" id="74305752"/>
<dbReference type="AlphaFoldDB" id="A0A0D5C233"/>
<dbReference type="Proteomes" id="UP000032408">
    <property type="component" value="Chromosome"/>
</dbReference>
<sequence>MVMKLDDKKTLFAGLLITLGITILGGFILTTFLLPECKDVIC</sequence>
<dbReference type="HOGENOM" id="CLU_3245180_0_0_2"/>
<evidence type="ECO:0000313" key="3">
    <source>
        <dbReference type="Proteomes" id="UP000032408"/>
    </source>
</evidence>
<dbReference type="KEGG" id="nin:NADRNF5_1156"/>
<dbReference type="RefSeq" id="WP_257719689.1">
    <property type="nucleotide sequence ID" value="NZ_CP011070.1"/>
</dbReference>
<keyword evidence="3" id="KW-1185">Reference proteome</keyword>
<reference evidence="2 3" key="2">
    <citation type="journal article" date="2016" name="ISME J.">
        <title>Physiological and genomic characterization of two novel marine thaumarchaeal strains indicates niche differentiation.</title>
        <authorList>
            <person name="Bayer B."/>
            <person name="Vojvoda J."/>
            <person name="Offre P."/>
            <person name="Alves R.J."/>
            <person name="Elisabeth N.H."/>
            <person name="Garcia J.A."/>
            <person name="Volland J.M."/>
            <person name="Srivastava A."/>
            <person name="Schleper C."/>
            <person name="Herndl G.J."/>
        </authorList>
    </citation>
    <scope>NUCLEOTIDE SEQUENCE [LARGE SCALE GENOMIC DNA]</scope>
    <source>
        <strain evidence="2 3">NF5</strain>
    </source>
</reference>
<proteinExistence type="predicted"/>
<protein>
    <submittedName>
        <fullName evidence="2">Uncharacterized protein</fullName>
    </submittedName>
</protein>
<gene>
    <name evidence="2" type="ORF">NADRNF5_1156</name>
</gene>
<dbReference type="EMBL" id="CP011070">
    <property type="protein sequence ID" value="AJW70844.1"/>
    <property type="molecule type" value="Genomic_DNA"/>
</dbReference>
<accession>A0A0D5C233</accession>
<keyword evidence="1" id="KW-0472">Membrane</keyword>
<organism evidence="2 3">
    <name type="scientific">Nitrosopumilus adriaticus</name>
    <dbReference type="NCBI Taxonomy" id="1580092"/>
    <lineage>
        <taxon>Archaea</taxon>
        <taxon>Nitrososphaerota</taxon>
        <taxon>Nitrososphaeria</taxon>
        <taxon>Nitrosopumilales</taxon>
        <taxon>Nitrosopumilaceae</taxon>
        <taxon>Nitrosopumilus</taxon>
    </lineage>
</organism>
<evidence type="ECO:0000256" key="1">
    <source>
        <dbReference type="SAM" id="Phobius"/>
    </source>
</evidence>